<feature type="compositionally biased region" description="Basic and acidic residues" evidence="1">
    <location>
        <begin position="34"/>
        <end position="52"/>
    </location>
</feature>
<protein>
    <submittedName>
        <fullName evidence="2">Uncharacterized protein</fullName>
    </submittedName>
</protein>
<feature type="compositionally biased region" description="Low complexity" evidence="1">
    <location>
        <begin position="14"/>
        <end position="32"/>
    </location>
</feature>
<sequence length="81" mass="8912">MSDVEEMKNKAEEAAQQAQQAQQGQGQDQQGQSMKDKAMGKAMDEGKKRMDANGDGNFDDDDVKKMGEDAVNKVKGLFKKD</sequence>
<keyword evidence="3" id="KW-1185">Reference proteome</keyword>
<evidence type="ECO:0000256" key="1">
    <source>
        <dbReference type="SAM" id="MobiDB-lite"/>
    </source>
</evidence>
<name>A0A941E957_9ACTN</name>
<evidence type="ECO:0000313" key="3">
    <source>
        <dbReference type="Proteomes" id="UP000676325"/>
    </source>
</evidence>
<proteinExistence type="predicted"/>
<dbReference type="EMBL" id="JAGSOH010000014">
    <property type="protein sequence ID" value="MBR7826218.1"/>
    <property type="molecule type" value="Genomic_DNA"/>
</dbReference>
<comment type="caution">
    <text evidence="2">The sequence shown here is derived from an EMBL/GenBank/DDBJ whole genome shotgun (WGS) entry which is preliminary data.</text>
</comment>
<dbReference type="Proteomes" id="UP000676325">
    <property type="component" value="Unassembled WGS sequence"/>
</dbReference>
<gene>
    <name evidence="2" type="ORF">KDK95_07890</name>
</gene>
<organism evidence="2 3">
    <name type="scientific">Actinospica acidithermotolerans</name>
    <dbReference type="NCBI Taxonomy" id="2828514"/>
    <lineage>
        <taxon>Bacteria</taxon>
        <taxon>Bacillati</taxon>
        <taxon>Actinomycetota</taxon>
        <taxon>Actinomycetes</taxon>
        <taxon>Catenulisporales</taxon>
        <taxon>Actinospicaceae</taxon>
        <taxon>Actinospica</taxon>
    </lineage>
</organism>
<feature type="compositionally biased region" description="Basic and acidic residues" evidence="1">
    <location>
        <begin position="62"/>
        <end position="81"/>
    </location>
</feature>
<dbReference type="AlphaFoldDB" id="A0A941E957"/>
<accession>A0A941E957</accession>
<evidence type="ECO:0000313" key="2">
    <source>
        <dbReference type="EMBL" id="MBR7826218.1"/>
    </source>
</evidence>
<reference evidence="2" key="1">
    <citation type="submission" date="2021-04" db="EMBL/GenBank/DDBJ databases">
        <title>Genome based classification of Actinospica acidithermotolerans sp. nov., an actinobacterium isolated from an Indonesian hot spring.</title>
        <authorList>
            <person name="Kusuma A.B."/>
            <person name="Putra K.E."/>
            <person name="Nafisah S."/>
            <person name="Loh J."/>
            <person name="Nouioui I."/>
            <person name="Goodfellow M."/>
        </authorList>
    </citation>
    <scope>NUCLEOTIDE SEQUENCE</scope>
    <source>
        <strain evidence="2">MGRD01-02</strain>
    </source>
</reference>
<feature type="region of interest" description="Disordered" evidence="1">
    <location>
        <begin position="1"/>
        <end position="81"/>
    </location>
</feature>
<dbReference type="RefSeq" id="WP_212517366.1">
    <property type="nucleotide sequence ID" value="NZ_JAGSOH010000014.1"/>
</dbReference>
<feature type="compositionally biased region" description="Basic and acidic residues" evidence="1">
    <location>
        <begin position="1"/>
        <end position="13"/>
    </location>
</feature>